<sequence>MTSACEEKDAHSLEENPGQDSGQEELDFSYLFLYNDFHGGKDNSGVSPHDDINPQSTMPPPYDQNSNCLAASTGSSHYQHESVLDCMPGSVFNPPDLHSRLADAPFPSPRIEITPSGEPHQSMPLDAGTRSMALTVPGYENSAYRESSCPSPASSNSSTGWLSEPWASPYVSPSGGEGVTCLDPALDILPSFQGIHTHSTRSSPGTSPRTSITEETFLMPQRPRSCPPNSHPRARSTSPQGKRTYDQYSGPGLGNTFHREQQRSRSPSPGTHQLDAQINVPQETPSLEEVLNSLSSSLPRCVPSKMVRPSMEGHSEVQENGWVYPPELGRRGRAIYILPTSVWPAPTAQGAFSAMPVPSLPPLEGNLPSHHGQYALCLEQQPKQHHRAHYETEGSRGAVKALNGGHTVVQLNGYRGTAPLPLLVFIGTADERLLKPHAFYQVHRITGKTVTTPSQERMINGTKVLEILLEPKNNWRAVIDCAGILKLRNADIELRTGETDIGRKNTCVRLVFRVHVPQADGQCVSLQVASLPIECSQRSAHELPTVEHQTLDHCLVPGGQQMILTGQNFTSDSKVMFTEKTADGQQIWESEAMVDRGKSQSSMLFVEIPPYRDHTIYQPAKVNFYVINGRRKRSQIHHFTYTPLTASDIKREPLENFHCGQLVYDVSQIVGPSHKYDHHGAASLFGGNVMASLAPAASCQPVSYHDPPVRPSAYRPQETLLCCPSEGLGFSPVWYEDISQKQGHQRGSPSQMSYTRTNHYPTMSVPGAQVPQPATLVDGGYRLAPSWKVTAAPQACFADVRNRGFTPTVGSESGRSPLPAGQHGPIQHQRQAGDVMVKQEKLSQVYLDDVNDIIRNDLTDHRREQS</sequence>
<gene>
    <name evidence="1" type="ORF">DPEC_G00194330</name>
</gene>
<proteinExistence type="predicted"/>
<name>A0ACC2G6Q9_DALPE</name>
<protein>
    <submittedName>
        <fullName evidence="1">Uncharacterized protein</fullName>
    </submittedName>
</protein>
<dbReference type="Proteomes" id="UP001157502">
    <property type="component" value="Chromosome 16"/>
</dbReference>
<evidence type="ECO:0000313" key="2">
    <source>
        <dbReference type="Proteomes" id="UP001157502"/>
    </source>
</evidence>
<accession>A0ACC2G6Q9</accession>
<comment type="caution">
    <text evidence="1">The sequence shown here is derived from an EMBL/GenBank/DDBJ whole genome shotgun (WGS) entry which is preliminary data.</text>
</comment>
<evidence type="ECO:0000313" key="1">
    <source>
        <dbReference type="EMBL" id="KAJ7999428.1"/>
    </source>
</evidence>
<dbReference type="EMBL" id="CM055743">
    <property type="protein sequence ID" value="KAJ7999428.1"/>
    <property type="molecule type" value="Genomic_DNA"/>
</dbReference>
<organism evidence="1 2">
    <name type="scientific">Dallia pectoralis</name>
    <name type="common">Alaska blackfish</name>
    <dbReference type="NCBI Taxonomy" id="75939"/>
    <lineage>
        <taxon>Eukaryota</taxon>
        <taxon>Metazoa</taxon>
        <taxon>Chordata</taxon>
        <taxon>Craniata</taxon>
        <taxon>Vertebrata</taxon>
        <taxon>Euteleostomi</taxon>
        <taxon>Actinopterygii</taxon>
        <taxon>Neopterygii</taxon>
        <taxon>Teleostei</taxon>
        <taxon>Protacanthopterygii</taxon>
        <taxon>Esociformes</taxon>
        <taxon>Umbridae</taxon>
        <taxon>Dallia</taxon>
    </lineage>
</organism>
<reference evidence="1" key="1">
    <citation type="submission" date="2021-05" db="EMBL/GenBank/DDBJ databases">
        <authorList>
            <person name="Pan Q."/>
            <person name="Jouanno E."/>
            <person name="Zahm M."/>
            <person name="Klopp C."/>
            <person name="Cabau C."/>
            <person name="Louis A."/>
            <person name="Berthelot C."/>
            <person name="Parey E."/>
            <person name="Roest Crollius H."/>
            <person name="Montfort J."/>
            <person name="Robinson-Rechavi M."/>
            <person name="Bouchez O."/>
            <person name="Lampietro C."/>
            <person name="Lopez Roques C."/>
            <person name="Donnadieu C."/>
            <person name="Postlethwait J."/>
            <person name="Bobe J."/>
            <person name="Dillon D."/>
            <person name="Chandos A."/>
            <person name="von Hippel F."/>
            <person name="Guiguen Y."/>
        </authorList>
    </citation>
    <scope>NUCLEOTIDE SEQUENCE</scope>
    <source>
        <strain evidence="1">YG-Jan2019</strain>
    </source>
</reference>
<keyword evidence="2" id="KW-1185">Reference proteome</keyword>